<protein>
    <submittedName>
        <fullName evidence="4">WecB/TagA/CpsF family glycosyltransferase</fullName>
    </submittedName>
</protein>
<evidence type="ECO:0000313" key="4">
    <source>
        <dbReference type="EMBL" id="MTU71197.1"/>
    </source>
</evidence>
<dbReference type="GO" id="GO:0016758">
    <property type="term" value="F:hexosyltransferase activity"/>
    <property type="evidence" value="ECO:0007669"/>
    <property type="project" value="TreeGrafter"/>
</dbReference>
<evidence type="ECO:0000256" key="2">
    <source>
        <dbReference type="ARBA" id="ARBA00022679"/>
    </source>
</evidence>
<dbReference type="EMBL" id="BQNZ01000001">
    <property type="protein sequence ID" value="GKH71882.1"/>
    <property type="molecule type" value="Genomic_DNA"/>
</dbReference>
<comment type="caution">
    <text evidence="3">The sequence shown here is derived from an EMBL/GenBank/DDBJ whole genome shotgun (WGS) entry which is preliminary data.</text>
</comment>
<keyword evidence="1" id="KW-0328">Glycosyltransferase</keyword>
<reference evidence="4 5" key="1">
    <citation type="journal article" date="2019" name="Nat. Med.">
        <title>A library of human gut bacterial isolates paired with longitudinal multiomics data enables mechanistic microbiome research.</title>
        <authorList>
            <person name="Poyet M."/>
            <person name="Groussin M."/>
            <person name="Gibbons S.M."/>
            <person name="Avila-Pacheco J."/>
            <person name="Jiang X."/>
            <person name="Kearney S.M."/>
            <person name="Perrotta A.R."/>
            <person name="Berdy B."/>
            <person name="Zhao S."/>
            <person name="Lieberman T.D."/>
            <person name="Swanson P.K."/>
            <person name="Smith M."/>
            <person name="Roesemann S."/>
            <person name="Alexander J.E."/>
            <person name="Rich S.A."/>
            <person name="Livny J."/>
            <person name="Vlamakis H."/>
            <person name="Clish C."/>
            <person name="Bullock K."/>
            <person name="Deik A."/>
            <person name="Scott J."/>
            <person name="Pierce K.A."/>
            <person name="Xavier R.J."/>
            <person name="Alm E.J."/>
        </authorList>
    </citation>
    <scope>NUCLEOTIDE SEQUENCE [LARGE SCALE GENOMIC DNA]</scope>
    <source>
        <strain evidence="4 5">BIOML-A16</strain>
    </source>
</reference>
<name>A0AA37K615_9BACT</name>
<dbReference type="InterPro" id="IPR004629">
    <property type="entry name" value="WecG_TagA_CpsF"/>
</dbReference>
<dbReference type="AlphaFoldDB" id="A0AA37K615"/>
<dbReference type="Proteomes" id="UP001055114">
    <property type="component" value="Unassembled WGS sequence"/>
</dbReference>
<dbReference type="GeneID" id="49202198"/>
<sequence length="256" mass="30351">MNTYFNIRYEFDKKLVWNRIASQVKAEKSDYICVADGVVLNIANRKPEYLRVINGGMFSICDSGYVPLYLKWIYGVRYEQYCGAQIFKDIVSSRKYRMMFMGTSQRTLDGLKNTIKVWNTDVLTMTFYELPFCDVKEFNYEDIARRVEESEADIIWIALGAPKQEMFMSKLKPYLKRGVMIAVGAAFKFYSDTDERRAPQWMLKTHLEWVFRIMCSPKKQLKRCSMIILTLPRLLIEEIKRKYNKKHNDTINTIYK</sequence>
<reference evidence="3" key="2">
    <citation type="submission" date="2022-01" db="EMBL/GenBank/DDBJ databases">
        <title>Novel bile acid biosynthetic pathways are enriched in the microbiome of centenarians.</title>
        <authorList>
            <person name="Sato Y."/>
            <person name="Atarashi K."/>
            <person name="Plichta R.D."/>
            <person name="Arai Y."/>
            <person name="Sasajima S."/>
            <person name="Kearney M.S."/>
            <person name="Suda W."/>
            <person name="Takeshita K."/>
            <person name="Sasaki T."/>
            <person name="Okamoto S."/>
            <person name="Skelly N.A."/>
            <person name="Okamura Y."/>
            <person name="Vlamakis H."/>
            <person name="Li Y."/>
            <person name="Tanoue T."/>
            <person name="Takei H."/>
            <person name="Nittono H."/>
            <person name="Narushima S."/>
            <person name="Irie J."/>
            <person name="Itoh H."/>
            <person name="Moriya K."/>
            <person name="Sugiura Y."/>
            <person name="Suematsu M."/>
            <person name="Moritoki N."/>
            <person name="Shibata S."/>
            <person name="Littman R.D."/>
            <person name="Fischbach A.M."/>
            <person name="Uwamino Y."/>
            <person name="Inoue T."/>
            <person name="Honda A."/>
            <person name="Hattori M."/>
            <person name="Murai T."/>
            <person name="Xavier J.R."/>
            <person name="Hirose N."/>
            <person name="Honda K."/>
        </authorList>
    </citation>
    <scope>NUCLEOTIDE SEQUENCE</scope>
    <source>
        <strain evidence="3">CE91-St3</strain>
    </source>
</reference>
<dbReference type="PANTHER" id="PTHR34136">
    <property type="match status" value="1"/>
</dbReference>
<gene>
    <name evidence="3" type="ORF">CE91St3_17450</name>
    <name evidence="4" type="ORF">GMD92_19590</name>
</gene>
<evidence type="ECO:0000313" key="5">
    <source>
        <dbReference type="Proteomes" id="UP000448908"/>
    </source>
</evidence>
<evidence type="ECO:0000313" key="6">
    <source>
        <dbReference type="Proteomes" id="UP001055114"/>
    </source>
</evidence>
<evidence type="ECO:0000256" key="1">
    <source>
        <dbReference type="ARBA" id="ARBA00022676"/>
    </source>
</evidence>
<accession>A0AA37K615</accession>
<organism evidence="3 6">
    <name type="scientific">Parabacteroides merdae</name>
    <dbReference type="NCBI Taxonomy" id="46503"/>
    <lineage>
        <taxon>Bacteria</taxon>
        <taxon>Pseudomonadati</taxon>
        <taxon>Bacteroidota</taxon>
        <taxon>Bacteroidia</taxon>
        <taxon>Bacteroidales</taxon>
        <taxon>Tannerellaceae</taxon>
        <taxon>Parabacteroides</taxon>
    </lineage>
</organism>
<dbReference type="Pfam" id="PF03808">
    <property type="entry name" value="Glyco_tran_WecG"/>
    <property type="match status" value="1"/>
</dbReference>
<dbReference type="NCBIfam" id="TIGR00696">
    <property type="entry name" value="wecG_tagA_cpsF"/>
    <property type="match status" value="1"/>
</dbReference>
<evidence type="ECO:0000313" key="3">
    <source>
        <dbReference type="EMBL" id="GKH71882.1"/>
    </source>
</evidence>
<dbReference type="Proteomes" id="UP000448908">
    <property type="component" value="Unassembled WGS sequence"/>
</dbReference>
<dbReference type="PANTHER" id="PTHR34136:SF1">
    <property type="entry name" value="UDP-N-ACETYL-D-MANNOSAMINURONIC ACID TRANSFERASE"/>
    <property type="match status" value="1"/>
</dbReference>
<proteinExistence type="predicted"/>
<dbReference type="RefSeq" id="WP_005639521.1">
    <property type="nucleotide sequence ID" value="NZ_BAABYG010000001.1"/>
</dbReference>
<dbReference type="CDD" id="cd06533">
    <property type="entry name" value="Glyco_transf_WecG_TagA"/>
    <property type="match status" value="1"/>
</dbReference>
<dbReference type="EMBL" id="WNDA01000048">
    <property type="protein sequence ID" value="MTU71197.1"/>
    <property type="molecule type" value="Genomic_DNA"/>
</dbReference>
<keyword evidence="2" id="KW-0808">Transferase</keyword>